<dbReference type="HAMAP" id="MF_00445">
    <property type="entry name" value="NDH1_NuoN_1"/>
    <property type="match status" value="1"/>
</dbReference>
<dbReference type="Pfam" id="PF00361">
    <property type="entry name" value="Proton_antipo_M"/>
    <property type="match status" value="1"/>
</dbReference>
<evidence type="ECO:0000256" key="2">
    <source>
        <dbReference type="ARBA" id="ARBA00022692"/>
    </source>
</evidence>
<feature type="transmembrane region" description="Helical" evidence="5">
    <location>
        <begin position="461"/>
        <end position="487"/>
    </location>
</feature>
<feature type="transmembrane region" description="Helical" evidence="5">
    <location>
        <begin position="213"/>
        <end position="236"/>
    </location>
</feature>
<feature type="transmembrane region" description="Helical" evidence="5">
    <location>
        <begin position="171"/>
        <end position="193"/>
    </location>
</feature>
<dbReference type="GO" id="GO:0005886">
    <property type="term" value="C:plasma membrane"/>
    <property type="evidence" value="ECO:0007669"/>
    <property type="project" value="UniProtKB-SubCell"/>
</dbReference>
<keyword evidence="5" id="KW-0813">Transport</keyword>
<keyword evidence="5" id="KW-0830">Ubiquinone</keyword>
<evidence type="ECO:0000256" key="6">
    <source>
        <dbReference type="RuleBase" id="RU000320"/>
    </source>
</evidence>
<dbReference type="KEGG" id="spal:FM071_08710"/>
<dbReference type="AlphaFoldDB" id="A0A7M1BAA3"/>
<keyword evidence="3 5" id="KW-1133">Transmembrane helix</keyword>
<keyword evidence="4 5" id="KW-0472">Membrane</keyword>
<dbReference type="EC" id="7.1.1.-" evidence="5"/>
<keyword evidence="5" id="KW-0874">Quinone</keyword>
<dbReference type="GO" id="GO:0008137">
    <property type="term" value="F:NADH dehydrogenase (ubiquinone) activity"/>
    <property type="evidence" value="ECO:0007669"/>
    <property type="project" value="InterPro"/>
</dbReference>
<name>A0A7M1BAA3_9BACT</name>
<sequence length="503" mass="54857">MLSPINVSMESLNLMTLAPMLIPVVGALLILVIDIVKGGLHKSLYVVLSLLFLAMDFAAVADASGIFMQDGTILGVFDVMLVDGLAILAQFIIVGASMLFIPLALTHKRFHEFSYPEFFALFLFMIAGFQFMVATDNLILVFVGLETSSLALYTLIAMHNREKSFEAAVKYFTMGALAAGFFSFGAMVFYALTGSVEINKIALVLAANGYADIGFVLVGVAFFLAAFGFKLSLVPFHTWAPDVYEGSSAAMAGYMSIVPKIAAFVVAMRFFEFLVHSDIVWLDIVLYAFVVITMTASNMWALVQTDVKRMLAYSSISHAGFVMAAILIGTTQANSALFLYWILFSFTNLGSFSMLWMSRQKHLAAHQSSDHSYDKFAGMIKTAPVAALIMGLFMLSLAGVPPFALFWGKLYMISSAVTNGYTILALIMALNSAIAGYYYLKLIVYMFMKEPVIDAKSGQVYVSNATLALKTIIGIAAIGTIFAFIAINPLLEFVTAFVYHSGY</sequence>
<dbReference type="GO" id="GO:0042773">
    <property type="term" value="P:ATP synthesis coupled electron transport"/>
    <property type="evidence" value="ECO:0007669"/>
    <property type="project" value="InterPro"/>
</dbReference>
<keyword evidence="8" id="KW-0560">Oxidoreductase</keyword>
<feature type="transmembrane region" description="Helical" evidence="5">
    <location>
        <begin position="420"/>
        <end position="440"/>
    </location>
</feature>
<feature type="transmembrane region" description="Helical" evidence="5">
    <location>
        <begin position="248"/>
        <end position="267"/>
    </location>
</feature>
<dbReference type="GO" id="GO:0012505">
    <property type="term" value="C:endomembrane system"/>
    <property type="evidence" value="ECO:0007669"/>
    <property type="project" value="UniProtKB-SubCell"/>
</dbReference>
<dbReference type="InterPro" id="IPR010096">
    <property type="entry name" value="NADH-Q_OxRdtase_suN/2"/>
</dbReference>
<dbReference type="GO" id="GO:0050136">
    <property type="term" value="F:NADH dehydrogenase (quinone) (non-electrogenic) activity"/>
    <property type="evidence" value="ECO:0007669"/>
    <property type="project" value="UniProtKB-UniRule"/>
</dbReference>
<evidence type="ECO:0000256" key="3">
    <source>
        <dbReference type="ARBA" id="ARBA00022989"/>
    </source>
</evidence>
<feature type="transmembrane region" description="Helical" evidence="5">
    <location>
        <begin position="45"/>
        <end position="67"/>
    </location>
</feature>
<comment type="subunit">
    <text evidence="5">NDH-1 is composed of 14 different subunits. Subunits NuoA, H, J, K, L, M, N constitute the membrane sector of the complex.</text>
</comment>
<organism evidence="8 9">
    <name type="scientific">Sulfurimonas paralvinellae</name>
    <dbReference type="NCBI Taxonomy" id="317658"/>
    <lineage>
        <taxon>Bacteria</taxon>
        <taxon>Pseudomonadati</taxon>
        <taxon>Campylobacterota</taxon>
        <taxon>Epsilonproteobacteria</taxon>
        <taxon>Campylobacterales</taxon>
        <taxon>Sulfurimonadaceae</taxon>
        <taxon>Sulfurimonas</taxon>
    </lineage>
</organism>
<evidence type="ECO:0000256" key="5">
    <source>
        <dbReference type="HAMAP-Rule" id="MF_00445"/>
    </source>
</evidence>
<proteinExistence type="inferred from homology"/>
<feature type="domain" description="NADH:quinone oxidoreductase/Mrp antiporter transmembrane" evidence="7">
    <location>
        <begin position="136"/>
        <end position="434"/>
    </location>
</feature>
<dbReference type="InterPro" id="IPR001750">
    <property type="entry name" value="ND/Mrp_TM"/>
</dbReference>
<comment type="subcellular location">
    <subcellularLocation>
        <location evidence="5">Cell membrane</location>
        <topology evidence="5">Multi-pass membrane protein</topology>
    </subcellularLocation>
    <subcellularLocation>
        <location evidence="1">Endomembrane system</location>
        <topology evidence="1">Multi-pass membrane protein</topology>
    </subcellularLocation>
    <subcellularLocation>
        <location evidence="6">Membrane</location>
        <topology evidence="6">Multi-pass membrane protein</topology>
    </subcellularLocation>
</comment>
<dbReference type="RefSeq" id="WP_193110624.1">
    <property type="nucleotide sequence ID" value="NZ_CP041406.1"/>
</dbReference>
<comment type="similarity">
    <text evidence="5">Belongs to the complex I subunit 2 family.</text>
</comment>
<evidence type="ECO:0000313" key="9">
    <source>
        <dbReference type="Proteomes" id="UP000593580"/>
    </source>
</evidence>
<keyword evidence="5" id="KW-1003">Cell membrane</keyword>
<dbReference type="NCBIfam" id="TIGR01770">
    <property type="entry name" value="NDH_I_N"/>
    <property type="match status" value="1"/>
</dbReference>
<dbReference type="PANTHER" id="PTHR22773">
    <property type="entry name" value="NADH DEHYDROGENASE"/>
    <property type="match status" value="1"/>
</dbReference>
<dbReference type="EMBL" id="CP041406">
    <property type="protein sequence ID" value="QOP46366.1"/>
    <property type="molecule type" value="Genomic_DNA"/>
</dbReference>
<evidence type="ECO:0000256" key="4">
    <source>
        <dbReference type="ARBA" id="ARBA00023136"/>
    </source>
</evidence>
<gene>
    <name evidence="5 8" type="primary">nuoN</name>
    <name evidence="8" type="ORF">FM071_08710</name>
</gene>
<evidence type="ECO:0000256" key="1">
    <source>
        <dbReference type="ARBA" id="ARBA00004127"/>
    </source>
</evidence>
<feature type="transmembrane region" description="Helical" evidence="5">
    <location>
        <begin position="279"/>
        <end position="303"/>
    </location>
</feature>
<protein>
    <recommendedName>
        <fullName evidence="5">NADH-quinone oxidoreductase subunit N</fullName>
        <ecNumber evidence="5">7.1.1.-</ecNumber>
    </recommendedName>
    <alternativeName>
        <fullName evidence="5">NADH dehydrogenase I subunit N</fullName>
    </alternativeName>
    <alternativeName>
        <fullName evidence="5">NDH-1 subunit N</fullName>
    </alternativeName>
</protein>
<dbReference type="NCBIfam" id="NF004444">
    <property type="entry name" value="PRK05777.2-2"/>
    <property type="match status" value="1"/>
</dbReference>
<accession>A0A7M1BAA3</accession>
<feature type="transmembrane region" description="Helical" evidence="5">
    <location>
        <begin position="113"/>
        <end position="133"/>
    </location>
</feature>
<keyword evidence="2 5" id="KW-0812">Transmembrane</keyword>
<feature type="transmembrane region" description="Helical" evidence="5">
    <location>
        <begin position="337"/>
        <end position="357"/>
    </location>
</feature>
<feature type="transmembrane region" description="Helical" evidence="5">
    <location>
        <begin position="139"/>
        <end position="159"/>
    </location>
</feature>
<feature type="transmembrane region" description="Helical" evidence="5">
    <location>
        <begin position="12"/>
        <end position="33"/>
    </location>
</feature>
<evidence type="ECO:0000259" key="7">
    <source>
        <dbReference type="Pfam" id="PF00361"/>
    </source>
</evidence>
<comment type="catalytic activity">
    <reaction evidence="5">
        <text>a quinone + NADH + 5 H(+)(in) = a quinol + NAD(+) + 4 H(+)(out)</text>
        <dbReference type="Rhea" id="RHEA:57888"/>
        <dbReference type="ChEBI" id="CHEBI:15378"/>
        <dbReference type="ChEBI" id="CHEBI:24646"/>
        <dbReference type="ChEBI" id="CHEBI:57540"/>
        <dbReference type="ChEBI" id="CHEBI:57945"/>
        <dbReference type="ChEBI" id="CHEBI:132124"/>
    </reaction>
</comment>
<feature type="transmembrane region" description="Helical" evidence="5">
    <location>
        <begin position="79"/>
        <end position="101"/>
    </location>
</feature>
<keyword evidence="5" id="KW-0520">NAD</keyword>
<keyword evidence="5" id="KW-1278">Translocase</keyword>
<comment type="function">
    <text evidence="5">NDH-1 shuttles electrons from NADH, via FMN and iron-sulfur (Fe-S) centers, to quinones in the respiratory chain. The immediate electron acceptor for the enzyme in this species is believed to be ubiquinone. Couples the redox reaction to proton translocation (for every two electrons transferred, four hydrogen ions are translocated across the cytoplasmic membrane), and thus conserves the redox energy in a proton gradient.</text>
</comment>
<feature type="transmembrane region" description="Helical" evidence="5">
    <location>
        <begin position="378"/>
        <end position="400"/>
    </location>
</feature>
<dbReference type="Proteomes" id="UP000593580">
    <property type="component" value="Chromosome"/>
</dbReference>
<dbReference type="GO" id="GO:0048038">
    <property type="term" value="F:quinone binding"/>
    <property type="evidence" value="ECO:0007669"/>
    <property type="project" value="UniProtKB-KW"/>
</dbReference>
<reference evidence="8 9" key="1">
    <citation type="submission" date="2019-07" db="EMBL/GenBank/DDBJ databases">
        <title>Sulfurimonas paralvinellae sp. nov., a novel mesophilic, hydrogen- and sulfur-oxidizing chemolithoautotroph within the Epsilonproteo- bacteria isolated from a deep-sea hydrothermal vent polychaete nest, reclassification of Thiomicrospira denitrificans as Sulfurimonas denitrificans comb. nov. and emended description of the genus Sulfurimonas.</title>
        <authorList>
            <person name="Wang S."/>
            <person name="Jiang L."/>
            <person name="Shao Z."/>
        </authorList>
    </citation>
    <scope>NUCLEOTIDE SEQUENCE [LARGE SCALE GENOMIC DNA]</scope>
    <source>
        <strain evidence="8 9">GO25</strain>
    </source>
</reference>
<feature type="transmembrane region" description="Helical" evidence="5">
    <location>
        <begin position="310"/>
        <end position="331"/>
    </location>
</feature>
<keyword evidence="9" id="KW-1185">Reference proteome</keyword>
<evidence type="ECO:0000313" key="8">
    <source>
        <dbReference type="EMBL" id="QOP46366.1"/>
    </source>
</evidence>